<sequence>MSNYSIVYFQILFIMQKVKTEVVYVLKTKERADPNLSEVHIEECNLVNSIKQEFQEKNDLDKCAQLVGSNAKPQFQNEKRIPEGHPMIANQKRPTGNDSNSKENCGAITKYAHQDQNEAFTLERQMENKICKCNMWKYRKSYMTSNGKMKRVPLRRNSLNSMNIQHHQRVHFKSIHLLLENKKCTLCDFRTTEEGHLTRHMKAIHLQNDTSLETFCCRIYDHCIIHNTINRRPRKKSRPKRSC</sequence>
<comment type="caution">
    <text evidence="1">The sequence shown here is derived from an EMBL/GenBank/DDBJ whole genome shotgun (WGS) entry which is preliminary data.</text>
</comment>
<evidence type="ECO:0008006" key="3">
    <source>
        <dbReference type="Google" id="ProtNLM"/>
    </source>
</evidence>
<organism evidence="1 2">
    <name type="scientific">Henosepilachna vigintioctopunctata</name>
    <dbReference type="NCBI Taxonomy" id="420089"/>
    <lineage>
        <taxon>Eukaryota</taxon>
        <taxon>Metazoa</taxon>
        <taxon>Ecdysozoa</taxon>
        <taxon>Arthropoda</taxon>
        <taxon>Hexapoda</taxon>
        <taxon>Insecta</taxon>
        <taxon>Pterygota</taxon>
        <taxon>Neoptera</taxon>
        <taxon>Endopterygota</taxon>
        <taxon>Coleoptera</taxon>
        <taxon>Polyphaga</taxon>
        <taxon>Cucujiformia</taxon>
        <taxon>Coccinelloidea</taxon>
        <taxon>Coccinellidae</taxon>
        <taxon>Epilachninae</taxon>
        <taxon>Epilachnini</taxon>
        <taxon>Henosepilachna</taxon>
    </lineage>
</organism>
<gene>
    <name evidence="1" type="ORF">WA026_013510</name>
</gene>
<dbReference type="AlphaFoldDB" id="A0AAW1VG82"/>
<dbReference type="Gene3D" id="3.30.160.60">
    <property type="entry name" value="Classic Zinc Finger"/>
    <property type="match status" value="1"/>
</dbReference>
<evidence type="ECO:0000313" key="1">
    <source>
        <dbReference type="EMBL" id="KAK9891194.1"/>
    </source>
</evidence>
<dbReference type="Proteomes" id="UP001431783">
    <property type="component" value="Unassembled WGS sequence"/>
</dbReference>
<dbReference type="EMBL" id="JARQZJ010000127">
    <property type="protein sequence ID" value="KAK9891194.1"/>
    <property type="molecule type" value="Genomic_DNA"/>
</dbReference>
<accession>A0AAW1VG82</accession>
<keyword evidence="2" id="KW-1185">Reference proteome</keyword>
<proteinExistence type="predicted"/>
<reference evidence="1 2" key="1">
    <citation type="submission" date="2023-03" db="EMBL/GenBank/DDBJ databases">
        <title>Genome insight into feeding habits of ladybird beetles.</title>
        <authorList>
            <person name="Li H.-S."/>
            <person name="Huang Y.-H."/>
            <person name="Pang H."/>
        </authorList>
    </citation>
    <scope>NUCLEOTIDE SEQUENCE [LARGE SCALE GENOMIC DNA]</scope>
    <source>
        <strain evidence="1">SYSU_2023b</strain>
        <tissue evidence="1">Whole body</tissue>
    </source>
</reference>
<name>A0AAW1VG82_9CUCU</name>
<evidence type="ECO:0000313" key="2">
    <source>
        <dbReference type="Proteomes" id="UP001431783"/>
    </source>
</evidence>
<protein>
    <recommendedName>
        <fullName evidence="3">C2H2-type domain-containing protein</fullName>
    </recommendedName>
</protein>